<keyword evidence="6 10" id="KW-0862">Zinc</keyword>
<evidence type="ECO:0000256" key="4">
    <source>
        <dbReference type="ARBA" id="ARBA00022723"/>
    </source>
</evidence>
<dbReference type="PROSITE" id="PS50215">
    <property type="entry name" value="ADAM_MEPRO"/>
    <property type="match status" value="1"/>
</dbReference>
<feature type="binding site" evidence="10">
    <location>
        <position position="353"/>
    </location>
    <ligand>
        <name>Zn(2+)</name>
        <dbReference type="ChEBI" id="CHEBI:29105"/>
        <note>catalytic</note>
    </ligand>
</feature>
<keyword evidence="5" id="KW-0378">Hydrolase</keyword>
<dbReference type="Gene3D" id="3.40.390.10">
    <property type="entry name" value="Collagenase (Catalytic Domain)"/>
    <property type="match status" value="1"/>
</dbReference>
<feature type="binding site" evidence="10">
    <location>
        <position position="343"/>
    </location>
    <ligand>
        <name>Zn(2+)</name>
        <dbReference type="ChEBI" id="CHEBI:29105"/>
        <note>catalytic</note>
    </ligand>
</feature>
<keyword evidence="7" id="KW-0482">Metalloprotease</keyword>
<sequence length="746" mass="84565">MCRNVLHKKFLVYKQDVKNDVIKRRTDDESPQLPSEAEYQVFELPIQEERTTGDPIKLTLPLKSSVLQLKLRPNLPSLHKNFAYLVTTSNSTRVIVDEFVETRECFYENEGNEVRAWMDMCDGLNGIILINSTVYLIKPLPLRYRQSNSTTPHLLVKTESVGSVRKPWVLEGRRKRQRRSFGLKKEVKVETAIFVDRDLYRHMLNNFPENTERNLYRFVLAMINAVQLLYNDDSLEFKVTFLLKRLEILHADPPKLQRSHDIDRYLSNFCAWQEKENLSWEKSPLHWDHALMLTGLDLYAIGKSGKLSNQVLGLAPVAGMCKPSSSCTVNEGLHFESVYVVAHEIGHNLGMRHDGPSAENDCDPNSHIMSPTLGSGKSTWSQCSNRYLSHFLQSPQAQCLFQTTDAQLDHTEGGTLPGERFDADLQCMLKYGKQSERSQTQNIEEICRDLRCTKERYTWTSHPALEGTKCGATKWCRLGRCVEKANAEMRGFSTDGKWTEWSSYSECASACLMGNTNSERGSTGITVASRSCSNPRPENGGRYCSGNSKKYQTCEAMQCSNIPPITIKEFAEQICRRAREFDKDIIGLGFQRNSSDEDPDRPCHVACQDEKFSHRFYLVTGEDGWFPFGADCARGTSGKKAYCVSGKCLEFGKNNLPTVESELTFFNVRRRRSLDVQNKTVTATVDLLAVRKLIDALSKGETVFPEPPMVTIDFDNPIHISPQWESESGSSNFSIGVKAANLTTCR</sequence>
<comment type="caution">
    <text evidence="10">Lacks conserved residue(s) required for the propagation of feature annotation.</text>
</comment>
<proteinExistence type="predicted"/>
<keyword evidence="13" id="KW-1185">Reference proteome</keyword>
<evidence type="ECO:0000256" key="5">
    <source>
        <dbReference type="ARBA" id="ARBA00022801"/>
    </source>
</evidence>
<evidence type="ECO:0000256" key="2">
    <source>
        <dbReference type="ARBA" id="ARBA00022525"/>
    </source>
</evidence>
<accession>A0ABR1AWD7</accession>
<keyword evidence="3" id="KW-0645">Protease</keyword>
<dbReference type="PANTHER" id="PTHR13723:SF275">
    <property type="entry name" value="STALL, ISOFORM C"/>
    <property type="match status" value="1"/>
</dbReference>
<evidence type="ECO:0000256" key="9">
    <source>
        <dbReference type="ARBA" id="ARBA00023180"/>
    </source>
</evidence>
<keyword evidence="2" id="KW-0964">Secreted</keyword>
<dbReference type="Proteomes" id="UP001359485">
    <property type="component" value="Unassembled WGS sequence"/>
</dbReference>
<evidence type="ECO:0000256" key="8">
    <source>
        <dbReference type="ARBA" id="ARBA00023157"/>
    </source>
</evidence>
<evidence type="ECO:0000313" key="12">
    <source>
        <dbReference type="EMBL" id="KAK6630135.1"/>
    </source>
</evidence>
<evidence type="ECO:0000256" key="1">
    <source>
        <dbReference type="ARBA" id="ARBA00004613"/>
    </source>
</evidence>
<dbReference type="SUPFAM" id="SSF55486">
    <property type="entry name" value="Metalloproteases ('zincins'), catalytic domain"/>
    <property type="match status" value="1"/>
</dbReference>
<feature type="active site" evidence="10">
    <location>
        <position position="344"/>
    </location>
</feature>
<evidence type="ECO:0000256" key="7">
    <source>
        <dbReference type="ARBA" id="ARBA00023049"/>
    </source>
</evidence>
<dbReference type="InterPro" id="IPR050439">
    <property type="entry name" value="ADAMTS_ADAMTS-like"/>
</dbReference>
<dbReference type="Gene3D" id="2.20.100.10">
    <property type="entry name" value="Thrombospondin type-1 (TSP1) repeat"/>
    <property type="match status" value="1"/>
</dbReference>
<evidence type="ECO:0000259" key="11">
    <source>
        <dbReference type="PROSITE" id="PS50215"/>
    </source>
</evidence>
<name>A0ABR1AWD7_POLSC</name>
<dbReference type="Pfam" id="PF01421">
    <property type="entry name" value="Reprolysin"/>
    <property type="match status" value="1"/>
</dbReference>
<reference evidence="12 13" key="1">
    <citation type="submission" date="2023-09" db="EMBL/GenBank/DDBJ databases">
        <title>Genomes of two closely related lineages of the louse Polyplax serrata with different host specificities.</title>
        <authorList>
            <person name="Martinu J."/>
            <person name="Tarabai H."/>
            <person name="Stefka J."/>
            <person name="Hypsa V."/>
        </authorList>
    </citation>
    <scope>NUCLEOTIDE SEQUENCE [LARGE SCALE GENOMIC DNA]</scope>
    <source>
        <strain evidence="12">98ZLc_SE</strain>
    </source>
</reference>
<dbReference type="CDD" id="cd04273">
    <property type="entry name" value="ZnMc_ADAMTS_like"/>
    <property type="match status" value="1"/>
</dbReference>
<dbReference type="Pfam" id="PF17771">
    <property type="entry name" value="ADAMTS_CR_2"/>
    <property type="match status" value="1"/>
</dbReference>
<dbReference type="InterPro" id="IPR001590">
    <property type="entry name" value="Peptidase_M12B"/>
</dbReference>
<feature type="binding site" evidence="10">
    <location>
        <position position="347"/>
    </location>
    <ligand>
        <name>Zn(2+)</name>
        <dbReference type="ChEBI" id="CHEBI:29105"/>
        <note>catalytic</note>
    </ligand>
</feature>
<evidence type="ECO:0000256" key="6">
    <source>
        <dbReference type="ARBA" id="ARBA00022833"/>
    </source>
</evidence>
<keyword evidence="4 10" id="KW-0479">Metal-binding</keyword>
<comment type="subcellular location">
    <subcellularLocation>
        <location evidence="1">Secreted</location>
    </subcellularLocation>
</comment>
<evidence type="ECO:0000256" key="10">
    <source>
        <dbReference type="PROSITE-ProRule" id="PRU00276"/>
    </source>
</evidence>
<dbReference type="Gene3D" id="3.40.1620.60">
    <property type="match status" value="1"/>
</dbReference>
<gene>
    <name evidence="12" type="ORF">RUM44_005686</name>
</gene>
<protein>
    <recommendedName>
        <fullName evidence="11">Peptidase M12B domain-containing protein</fullName>
    </recommendedName>
</protein>
<keyword evidence="9" id="KW-0325">Glycoprotein</keyword>
<dbReference type="InterPro" id="IPR041645">
    <property type="entry name" value="ADAMTS_CR_2"/>
</dbReference>
<organism evidence="12 13">
    <name type="scientific">Polyplax serrata</name>
    <name type="common">Common mouse louse</name>
    <dbReference type="NCBI Taxonomy" id="468196"/>
    <lineage>
        <taxon>Eukaryota</taxon>
        <taxon>Metazoa</taxon>
        <taxon>Ecdysozoa</taxon>
        <taxon>Arthropoda</taxon>
        <taxon>Hexapoda</taxon>
        <taxon>Insecta</taxon>
        <taxon>Pterygota</taxon>
        <taxon>Neoptera</taxon>
        <taxon>Paraneoptera</taxon>
        <taxon>Psocodea</taxon>
        <taxon>Troctomorpha</taxon>
        <taxon>Phthiraptera</taxon>
        <taxon>Anoplura</taxon>
        <taxon>Polyplacidae</taxon>
        <taxon>Polyplax</taxon>
    </lineage>
</organism>
<dbReference type="EMBL" id="JAWJWF010000009">
    <property type="protein sequence ID" value="KAK6630135.1"/>
    <property type="molecule type" value="Genomic_DNA"/>
</dbReference>
<dbReference type="InterPro" id="IPR000884">
    <property type="entry name" value="TSP1_rpt"/>
</dbReference>
<comment type="caution">
    <text evidence="12">The sequence shown here is derived from an EMBL/GenBank/DDBJ whole genome shotgun (WGS) entry which is preliminary data.</text>
</comment>
<evidence type="ECO:0000313" key="13">
    <source>
        <dbReference type="Proteomes" id="UP001359485"/>
    </source>
</evidence>
<dbReference type="InterPro" id="IPR036383">
    <property type="entry name" value="TSP1_rpt_sf"/>
</dbReference>
<feature type="domain" description="Peptidase M12B" evidence="11">
    <location>
        <begin position="187"/>
        <end position="404"/>
    </location>
</feature>
<dbReference type="PROSITE" id="PS50092">
    <property type="entry name" value="TSP1"/>
    <property type="match status" value="1"/>
</dbReference>
<dbReference type="SUPFAM" id="SSF82895">
    <property type="entry name" value="TSP-1 type 1 repeat"/>
    <property type="match status" value="1"/>
</dbReference>
<evidence type="ECO:0000256" key="3">
    <source>
        <dbReference type="ARBA" id="ARBA00022670"/>
    </source>
</evidence>
<keyword evidence="8" id="KW-1015">Disulfide bond</keyword>
<dbReference type="PANTHER" id="PTHR13723">
    <property type="entry name" value="ADAMTS A DISINTEGRIN AND METALLOPROTEASE WITH THROMBOSPONDIN MOTIFS PROTEASE"/>
    <property type="match status" value="1"/>
</dbReference>
<dbReference type="InterPro" id="IPR024079">
    <property type="entry name" value="MetalloPept_cat_dom_sf"/>
</dbReference>